<proteinExistence type="predicted"/>
<organism evidence="3 4">
    <name type="scientific">Conger conger</name>
    <name type="common">Conger eel</name>
    <name type="synonym">Muraena conger</name>
    <dbReference type="NCBI Taxonomy" id="82655"/>
    <lineage>
        <taxon>Eukaryota</taxon>
        <taxon>Metazoa</taxon>
        <taxon>Chordata</taxon>
        <taxon>Craniata</taxon>
        <taxon>Vertebrata</taxon>
        <taxon>Euteleostomi</taxon>
        <taxon>Actinopterygii</taxon>
        <taxon>Neopterygii</taxon>
        <taxon>Teleostei</taxon>
        <taxon>Anguilliformes</taxon>
        <taxon>Congridae</taxon>
        <taxon>Conger</taxon>
    </lineage>
</organism>
<feature type="region of interest" description="Disordered" evidence="1">
    <location>
        <begin position="239"/>
        <end position="281"/>
    </location>
</feature>
<feature type="compositionally biased region" description="Pro residues" evidence="1">
    <location>
        <begin position="509"/>
        <end position="521"/>
    </location>
</feature>
<dbReference type="InterPro" id="IPR036465">
    <property type="entry name" value="vWFA_dom_sf"/>
</dbReference>
<feature type="compositionally biased region" description="Gly residues" evidence="1">
    <location>
        <begin position="269"/>
        <end position="279"/>
    </location>
</feature>
<reference evidence="3" key="1">
    <citation type="journal article" date="2023" name="Science">
        <title>Genome structures resolve the early diversification of teleost fishes.</title>
        <authorList>
            <person name="Parey E."/>
            <person name="Louis A."/>
            <person name="Montfort J."/>
            <person name="Bouchez O."/>
            <person name="Roques C."/>
            <person name="Iampietro C."/>
            <person name="Lluch J."/>
            <person name="Castinel A."/>
            <person name="Donnadieu C."/>
            <person name="Desvignes T."/>
            <person name="Floi Bucao C."/>
            <person name="Jouanno E."/>
            <person name="Wen M."/>
            <person name="Mejri S."/>
            <person name="Dirks R."/>
            <person name="Jansen H."/>
            <person name="Henkel C."/>
            <person name="Chen W.J."/>
            <person name="Zahm M."/>
            <person name="Cabau C."/>
            <person name="Klopp C."/>
            <person name="Thompson A.W."/>
            <person name="Robinson-Rechavi M."/>
            <person name="Braasch I."/>
            <person name="Lecointre G."/>
            <person name="Bobe J."/>
            <person name="Postlethwait J.H."/>
            <person name="Berthelot C."/>
            <person name="Roest Crollius H."/>
            <person name="Guiguen Y."/>
        </authorList>
    </citation>
    <scope>NUCLEOTIDE SEQUENCE</scope>
    <source>
        <strain evidence="3">Concon-B</strain>
    </source>
</reference>
<dbReference type="PRINTS" id="PR00453">
    <property type="entry name" value="VWFADOMAIN"/>
</dbReference>
<evidence type="ECO:0000256" key="1">
    <source>
        <dbReference type="SAM" id="MobiDB-lite"/>
    </source>
</evidence>
<dbReference type="InterPro" id="IPR002035">
    <property type="entry name" value="VWF_A"/>
</dbReference>
<feature type="region of interest" description="Disordered" evidence="1">
    <location>
        <begin position="68"/>
        <end position="143"/>
    </location>
</feature>
<dbReference type="OrthoDB" id="687730at2759"/>
<dbReference type="Pfam" id="PF00092">
    <property type="entry name" value="VWA"/>
    <property type="match status" value="1"/>
</dbReference>
<evidence type="ECO:0000259" key="2">
    <source>
        <dbReference type="PROSITE" id="PS50234"/>
    </source>
</evidence>
<comment type="caution">
    <text evidence="3">The sequence shown here is derived from an EMBL/GenBank/DDBJ whole genome shotgun (WGS) entry which is preliminary data.</text>
</comment>
<dbReference type="Gene3D" id="3.40.50.410">
    <property type="entry name" value="von Willebrand factor, type A domain"/>
    <property type="match status" value="1"/>
</dbReference>
<feature type="region of interest" description="Disordered" evidence="1">
    <location>
        <begin position="163"/>
        <end position="195"/>
    </location>
</feature>
<dbReference type="SMART" id="SM00327">
    <property type="entry name" value="VWA"/>
    <property type="match status" value="1"/>
</dbReference>
<feature type="region of interest" description="Disordered" evidence="1">
    <location>
        <begin position="505"/>
        <end position="580"/>
    </location>
</feature>
<feature type="compositionally biased region" description="Low complexity" evidence="1">
    <location>
        <begin position="184"/>
        <end position="195"/>
    </location>
</feature>
<sequence>MAPEQPVRGTLVRTGQPGFPGYQERTGPWVRRVKRACRDREGPRESRVKVNQEKSVAAGDSSFLMSCFQGDRGDRGHRGLPGVMSSVGPAGAKGEPGILGPPGLPGPTGRSIAGPKGDPGPPGLAGPTGEAGIGTPGPKGDKGLPGPVGPVGLRGEGYIGPEGSAGVLGPPGEPGPEGKGIPGPKGNRGIPGTQGTLGPPGIGLLGPPGPPGQLGLIGPHGQAGDGIQGPKGELGFTGIAGPRGAPGQGRLGQKGSPGPTGERGRKGEGGVMGASGSPGGRKEEVIDIIREVCGCGIGCSEKPQELVFVIDSSESVGAEDFERVKGFVSALMERVPVSSTATRVGVVQYGRVAAVTAGLRQGWDGEAVKRAVREMPYLGEGSSTGAALRRALQVLQAARGGARRVLLLVTGGQTDGGDRAALRDAAQDARAAGVEVFAVGVAGPTDPAYAQFLSEINGVASDPVQDHVFIISDYKTLPMLEVKLLSRICEYSHDSIFSAIVDSILPSGPGRPPPPPLPPRGDTPAQSEDRLNALTEGASSPQPRPSTAGPHTTTNWQYVPETTGPNRPAPPPHPEQLHTR</sequence>
<dbReference type="EMBL" id="JAFJMO010000009">
    <property type="protein sequence ID" value="KAJ8267358.1"/>
    <property type="molecule type" value="Genomic_DNA"/>
</dbReference>
<feature type="region of interest" description="Disordered" evidence="1">
    <location>
        <begin position="1"/>
        <end position="26"/>
    </location>
</feature>
<dbReference type="SUPFAM" id="SSF53300">
    <property type="entry name" value="vWA-like"/>
    <property type="match status" value="1"/>
</dbReference>
<dbReference type="PROSITE" id="PS50234">
    <property type="entry name" value="VWFA"/>
    <property type="match status" value="1"/>
</dbReference>
<dbReference type="Proteomes" id="UP001152803">
    <property type="component" value="Unassembled WGS sequence"/>
</dbReference>
<protein>
    <recommendedName>
        <fullName evidence="2">VWFA domain-containing protein</fullName>
    </recommendedName>
</protein>
<gene>
    <name evidence="3" type="ORF">COCON_G00125300</name>
</gene>
<keyword evidence="4" id="KW-1185">Reference proteome</keyword>
<dbReference type="InterPro" id="IPR050525">
    <property type="entry name" value="ECM_Assembly_Org"/>
</dbReference>
<dbReference type="PANTHER" id="PTHR24020:SF87">
    <property type="entry name" value="COLLAGEN ALPHA-1(VI) CHAIN-LIKE"/>
    <property type="match status" value="1"/>
</dbReference>
<evidence type="ECO:0000313" key="3">
    <source>
        <dbReference type="EMBL" id="KAJ8267358.1"/>
    </source>
</evidence>
<dbReference type="PANTHER" id="PTHR24020">
    <property type="entry name" value="COLLAGEN ALPHA"/>
    <property type="match status" value="1"/>
</dbReference>
<dbReference type="AlphaFoldDB" id="A0A9Q1DCR4"/>
<evidence type="ECO:0000313" key="4">
    <source>
        <dbReference type="Proteomes" id="UP001152803"/>
    </source>
</evidence>
<name>A0A9Q1DCR4_CONCO</name>
<accession>A0A9Q1DCR4</accession>
<feature type="domain" description="VWFA" evidence="2">
    <location>
        <begin position="305"/>
        <end position="488"/>
    </location>
</feature>